<protein>
    <submittedName>
        <fullName evidence="1">Uncharacterized protein</fullName>
    </submittedName>
</protein>
<comment type="caution">
    <text evidence="1">The sequence shown here is derived from an EMBL/GenBank/DDBJ whole genome shotgun (WGS) entry which is preliminary data.</text>
</comment>
<sequence>MNKIEQAKTNFKEMLDRVLPIYKDQLKNNFDLDDDVKEKLTELYNRTNEDVLKLALAKYQAKLLKQEEKHDIGNLNVDVIVITKPNFTKNERLYLLSLYINKLVEYDFESLGLTSIDIIKKQHVFYRDIDDNKVYDTTDKYSTVDNTYSLKLGFSLMKTCIKDNQSTNKMKVYRRMIEE</sequence>
<evidence type="ECO:0000313" key="1">
    <source>
        <dbReference type="EMBL" id="HIT37075.1"/>
    </source>
</evidence>
<organism evidence="1 2">
    <name type="scientific">Candidatus Onthousia faecipullorum</name>
    <dbReference type="NCBI Taxonomy" id="2840887"/>
    <lineage>
        <taxon>Bacteria</taxon>
        <taxon>Bacillati</taxon>
        <taxon>Bacillota</taxon>
        <taxon>Bacilli</taxon>
        <taxon>Candidatus Onthousia</taxon>
    </lineage>
</organism>
<reference evidence="1" key="1">
    <citation type="submission" date="2020-10" db="EMBL/GenBank/DDBJ databases">
        <authorList>
            <person name="Gilroy R."/>
        </authorList>
    </citation>
    <scope>NUCLEOTIDE SEQUENCE</scope>
    <source>
        <strain evidence="1">CHK195-26880</strain>
    </source>
</reference>
<dbReference type="EMBL" id="DVKQ01000008">
    <property type="protein sequence ID" value="HIT37075.1"/>
    <property type="molecule type" value="Genomic_DNA"/>
</dbReference>
<name>A0A9D1KAX7_9FIRM</name>
<gene>
    <name evidence="1" type="ORF">IAB59_01175</name>
</gene>
<accession>A0A9D1KAX7</accession>
<evidence type="ECO:0000313" key="2">
    <source>
        <dbReference type="Proteomes" id="UP000886833"/>
    </source>
</evidence>
<proteinExistence type="predicted"/>
<dbReference type="AlphaFoldDB" id="A0A9D1KAX7"/>
<reference evidence="1" key="2">
    <citation type="journal article" date="2021" name="PeerJ">
        <title>Extensive microbial diversity within the chicken gut microbiome revealed by metagenomics and culture.</title>
        <authorList>
            <person name="Gilroy R."/>
            <person name="Ravi A."/>
            <person name="Getino M."/>
            <person name="Pursley I."/>
            <person name="Horton D.L."/>
            <person name="Alikhan N.F."/>
            <person name="Baker D."/>
            <person name="Gharbi K."/>
            <person name="Hall N."/>
            <person name="Watson M."/>
            <person name="Adriaenssens E.M."/>
            <person name="Foster-Nyarko E."/>
            <person name="Jarju S."/>
            <person name="Secka A."/>
            <person name="Antonio M."/>
            <person name="Oren A."/>
            <person name="Chaudhuri R.R."/>
            <person name="La Ragione R."/>
            <person name="Hildebrand F."/>
            <person name="Pallen M.J."/>
        </authorList>
    </citation>
    <scope>NUCLEOTIDE SEQUENCE</scope>
    <source>
        <strain evidence="1">CHK195-26880</strain>
    </source>
</reference>
<dbReference type="Proteomes" id="UP000886833">
    <property type="component" value="Unassembled WGS sequence"/>
</dbReference>